<sequence>MKRCVGQKIKTLFLMSIFFILGSLVYANDKVFEIGITQFAEHPALDAVRKGFEDEIKELGIDSNIDYKNSQGDTGTASMIAQKFVVDKKDLIFAIATISAQSAKQATNDIPLLFSAVTDPVHSQLVNSMENVGGNVTGTSDATPIKKQLSLFKELDSKAKKIAIIYNTSESNSEIQVKKAKEVGKEIGLEIIPVGINNINDIPQAVNSVVRKVDGFYTITDNIVASAINLISKTAVKYNKLTVGAEEAHVQGGILMTDGLSYYELGRQTGRMAKNILVDGKNPKDMPVETLNNTTKIVNTNTLKKLKLSKENQVFSGAVFID</sequence>
<evidence type="ECO:0000313" key="1">
    <source>
        <dbReference type="EMBL" id="STO32336.1"/>
    </source>
</evidence>
<dbReference type="SUPFAM" id="SSF53822">
    <property type="entry name" value="Periplasmic binding protein-like I"/>
    <property type="match status" value="1"/>
</dbReference>
<accession>A0A377GZJ0</accession>
<protein>
    <submittedName>
        <fullName evidence="1">ABC-type uncharacterized transport system, periplasmic component</fullName>
    </submittedName>
</protein>
<dbReference type="Pfam" id="PF04392">
    <property type="entry name" value="ABC_sub_bind"/>
    <property type="match status" value="1"/>
</dbReference>
<dbReference type="EMBL" id="UGGU01000003">
    <property type="protein sequence ID" value="STO32336.1"/>
    <property type="molecule type" value="Genomic_DNA"/>
</dbReference>
<dbReference type="InterPro" id="IPR007487">
    <property type="entry name" value="ABC_transpt-TYRBP-like"/>
</dbReference>
<dbReference type="RefSeq" id="WP_115271367.1">
    <property type="nucleotide sequence ID" value="NZ_CASFEE010000037.1"/>
</dbReference>
<dbReference type="PANTHER" id="PTHR35271:SF1">
    <property type="entry name" value="ABC TRANSPORTER, SUBSTRATE-BINDING LIPOPROTEIN"/>
    <property type="match status" value="1"/>
</dbReference>
<dbReference type="InterPro" id="IPR028082">
    <property type="entry name" value="Peripla_BP_I"/>
</dbReference>
<reference evidence="1 2" key="1">
    <citation type="submission" date="2018-06" db="EMBL/GenBank/DDBJ databases">
        <authorList>
            <consortium name="Pathogen Informatics"/>
            <person name="Doyle S."/>
        </authorList>
    </citation>
    <scope>NUCLEOTIDE SEQUENCE [LARGE SCALE GENOMIC DNA]</scope>
    <source>
        <strain evidence="1 2">NCTC10723</strain>
    </source>
</reference>
<dbReference type="Gene3D" id="3.40.50.2300">
    <property type="match status" value="2"/>
</dbReference>
<keyword evidence="2" id="KW-1185">Reference proteome</keyword>
<evidence type="ECO:0000313" key="2">
    <source>
        <dbReference type="Proteomes" id="UP000255328"/>
    </source>
</evidence>
<dbReference type="OrthoDB" id="9776955at2"/>
<organism evidence="1 2">
    <name type="scientific">Fusobacterium necrogenes</name>
    <dbReference type="NCBI Taxonomy" id="858"/>
    <lineage>
        <taxon>Bacteria</taxon>
        <taxon>Fusobacteriati</taxon>
        <taxon>Fusobacteriota</taxon>
        <taxon>Fusobacteriia</taxon>
        <taxon>Fusobacteriales</taxon>
        <taxon>Fusobacteriaceae</taxon>
        <taxon>Fusobacterium</taxon>
    </lineage>
</organism>
<dbReference type="PANTHER" id="PTHR35271">
    <property type="entry name" value="ABC TRANSPORTER, SUBSTRATE-BINDING LIPOPROTEIN-RELATED"/>
    <property type="match status" value="1"/>
</dbReference>
<dbReference type="CDD" id="cd06325">
    <property type="entry name" value="PBP1_ABC_unchar_transporter"/>
    <property type="match status" value="1"/>
</dbReference>
<name>A0A377GZJ0_9FUSO</name>
<dbReference type="AlphaFoldDB" id="A0A377GZJ0"/>
<dbReference type="Proteomes" id="UP000255328">
    <property type="component" value="Unassembled WGS sequence"/>
</dbReference>
<proteinExistence type="predicted"/>
<gene>
    <name evidence="1" type="ORF">NCTC10723_01863</name>
</gene>